<name>A0A7G1KI18_9NOCA</name>
<sequence>MRAHVLAGAVALSGLGMFISTTFFAGSAAAVAAVDPGRYRHADGYFFTTADGSVGCGIQDTPSSELPATAGCQQLATHGRSRTGCESNETDQPTEPTMTLGYAAAELICLKEGLFSGARPAYILPDDTALTVGDFTCAARDQRATCTNNATGHGFLFTRGINLRW</sequence>
<organism evidence="2 3">
    <name type="scientific">Nocardia wallacei</name>
    <dbReference type="NCBI Taxonomy" id="480035"/>
    <lineage>
        <taxon>Bacteria</taxon>
        <taxon>Bacillati</taxon>
        <taxon>Actinomycetota</taxon>
        <taxon>Actinomycetes</taxon>
        <taxon>Mycobacteriales</taxon>
        <taxon>Nocardiaceae</taxon>
        <taxon>Nocardia</taxon>
    </lineage>
</organism>
<evidence type="ECO:0000313" key="3">
    <source>
        <dbReference type="Proteomes" id="UP000516173"/>
    </source>
</evidence>
<keyword evidence="3" id="KW-1185">Reference proteome</keyword>
<proteinExistence type="predicted"/>
<dbReference type="EMBL" id="AP023396">
    <property type="protein sequence ID" value="BCK54541.1"/>
    <property type="molecule type" value="Genomic_DNA"/>
</dbReference>
<evidence type="ECO:0000313" key="2">
    <source>
        <dbReference type="EMBL" id="BCK54541.1"/>
    </source>
</evidence>
<keyword evidence="1" id="KW-0732">Signal</keyword>
<gene>
    <name evidence="2" type="ORF">NWFMUON74_23130</name>
</gene>
<reference evidence="2 3" key="1">
    <citation type="submission" date="2020-08" db="EMBL/GenBank/DDBJ databases">
        <title>Genome Sequencing of Nocardia wallacei strain FMUON74 and assembly.</title>
        <authorList>
            <person name="Toyokawa M."/>
            <person name="Uesaka K."/>
        </authorList>
    </citation>
    <scope>NUCLEOTIDE SEQUENCE [LARGE SCALE GENOMIC DNA]</scope>
    <source>
        <strain evidence="2 3">FMUON74</strain>
    </source>
</reference>
<dbReference type="Proteomes" id="UP000516173">
    <property type="component" value="Chromosome"/>
</dbReference>
<dbReference type="AlphaFoldDB" id="A0A7G1KI18"/>
<protein>
    <recommendedName>
        <fullName evidence="4">Secreted protein</fullName>
    </recommendedName>
</protein>
<evidence type="ECO:0008006" key="4">
    <source>
        <dbReference type="Google" id="ProtNLM"/>
    </source>
</evidence>
<feature type="chain" id="PRO_5028819146" description="Secreted protein" evidence="1">
    <location>
        <begin position="26"/>
        <end position="165"/>
    </location>
</feature>
<accession>A0A7G1KI18</accession>
<dbReference type="KEGG" id="nwl:NWFMUON74_23130"/>
<feature type="signal peptide" evidence="1">
    <location>
        <begin position="1"/>
        <end position="25"/>
    </location>
</feature>
<evidence type="ECO:0000256" key="1">
    <source>
        <dbReference type="SAM" id="SignalP"/>
    </source>
</evidence>